<proteinExistence type="predicted"/>
<dbReference type="Gene3D" id="1.10.10.10">
    <property type="entry name" value="Winged helix-like DNA-binding domain superfamily/Winged helix DNA-binding domain"/>
    <property type="match status" value="1"/>
</dbReference>
<dbReference type="SUPFAM" id="SSF88659">
    <property type="entry name" value="Sigma3 and sigma4 domains of RNA polymerase sigma factors"/>
    <property type="match status" value="1"/>
</dbReference>
<dbReference type="KEGG" id="pbas:SMSP2_01182"/>
<organism evidence="6 7">
    <name type="scientific">Limihaloglobus sulfuriphilus</name>
    <dbReference type="NCBI Taxonomy" id="1851148"/>
    <lineage>
        <taxon>Bacteria</taxon>
        <taxon>Pseudomonadati</taxon>
        <taxon>Planctomycetota</taxon>
        <taxon>Phycisphaerae</taxon>
        <taxon>Sedimentisphaerales</taxon>
        <taxon>Sedimentisphaeraceae</taxon>
        <taxon>Limihaloglobus</taxon>
    </lineage>
</organism>
<keyword evidence="2" id="KW-0731">Sigma factor</keyword>
<evidence type="ECO:0000259" key="5">
    <source>
        <dbReference type="Pfam" id="PF04542"/>
    </source>
</evidence>
<dbReference type="PANTHER" id="PTHR30603">
    <property type="entry name" value="RNA POLYMERASE SIGMA FACTOR RPO"/>
    <property type="match status" value="1"/>
</dbReference>
<evidence type="ECO:0000256" key="4">
    <source>
        <dbReference type="ARBA" id="ARBA00023163"/>
    </source>
</evidence>
<dbReference type="Pfam" id="PF04542">
    <property type="entry name" value="Sigma70_r2"/>
    <property type="match status" value="1"/>
</dbReference>
<evidence type="ECO:0000256" key="3">
    <source>
        <dbReference type="ARBA" id="ARBA00023125"/>
    </source>
</evidence>
<dbReference type="InterPro" id="IPR013325">
    <property type="entry name" value="RNA_pol_sigma_r2"/>
</dbReference>
<dbReference type="EMBL" id="CP019646">
    <property type="protein sequence ID" value="AQQ70820.1"/>
    <property type="molecule type" value="Genomic_DNA"/>
</dbReference>
<sequence>MAKIVNKCIKQLLKDVRFAPKNTKLRQLVSAENFIDTIDKNRSYPFDFVCYKITGFRYHEDEFSEDVLTGSDLYTDLLGFVLSLSSQISIPVKEVSEKVYTVVELAGKFKVARKTIDRWRRQGLVSRTYIYEDSRRRVGVRESDMKKFISRHPEMFRRASKFSRMNDHEKRQIISLAKDMAAEDHQNRKEIIDLIAAKVSRSCETVRYTLEAYEKQNGTESVFSKPFGSIDPETAASIHTAFSSGESVEKLAQEHNRSTSSIYRILNQVKARDIKNHNFSYVYNPDFDNRNKVDSILAAKISFDSDTMPGTVSSEHEMQEYINIINNMPVLNADLEIAAFTKYNCLKYLCSKIQDKISISNPKSSYIAQFEDYLKEAERIQNFIIECNLRIVVNTALRYANKGYSFYDLISEGNLALIRAVEKYDCVYSHRFASFANLYIQKVFAAKLSKEWRRKDKPKGFDLAGIAVSTEMSPLKKLGDDEKKSYNLETVIKNNLTNTESYIIRNHYGITGSLLPFKPKTIKTISEELGIGRDKVKLHELKALQKLRHCLSKEEYELFER</sequence>
<evidence type="ECO:0000313" key="6">
    <source>
        <dbReference type="EMBL" id="AQQ70820.1"/>
    </source>
</evidence>
<dbReference type="Gene3D" id="1.20.120.1810">
    <property type="match status" value="1"/>
</dbReference>
<accession>A0A1Q2MDS2</accession>
<dbReference type="RefSeq" id="WP_146683056.1">
    <property type="nucleotide sequence ID" value="NZ_CP019646.1"/>
</dbReference>
<dbReference type="GO" id="GO:0006352">
    <property type="term" value="P:DNA-templated transcription initiation"/>
    <property type="evidence" value="ECO:0007669"/>
    <property type="project" value="InterPro"/>
</dbReference>
<dbReference type="InterPro" id="IPR007627">
    <property type="entry name" value="RNA_pol_sigma70_r2"/>
</dbReference>
<protein>
    <submittedName>
        <fullName evidence="6">RNA polymerase principal sigma factor HrdB</fullName>
    </submittedName>
</protein>
<dbReference type="PANTHER" id="PTHR30603:SF60">
    <property type="entry name" value="RNA POLYMERASE SIGMA FACTOR RPOD"/>
    <property type="match status" value="1"/>
</dbReference>
<feature type="domain" description="RNA polymerase sigma-70 region 2" evidence="5">
    <location>
        <begin position="385"/>
        <end position="453"/>
    </location>
</feature>
<keyword evidence="3" id="KW-0238">DNA-binding</keyword>
<dbReference type="InterPro" id="IPR000943">
    <property type="entry name" value="RNA_pol_sigma70"/>
</dbReference>
<evidence type="ECO:0000313" key="7">
    <source>
        <dbReference type="Proteomes" id="UP000188181"/>
    </source>
</evidence>
<evidence type="ECO:0000256" key="1">
    <source>
        <dbReference type="ARBA" id="ARBA00023015"/>
    </source>
</evidence>
<dbReference type="SUPFAM" id="SSF88946">
    <property type="entry name" value="Sigma2 domain of RNA polymerase sigma factors"/>
    <property type="match status" value="1"/>
</dbReference>
<evidence type="ECO:0000256" key="2">
    <source>
        <dbReference type="ARBA" id="ARBA00023082"/>
    </source>
</evidence>
<reference evidence="7" key="1">
    <citation type="submission" date="2017-02" db="EMBL/GenBank/DDBJ databases">
        <title>Comparative genomics and description of representatives of a novel lineage of planctomycetes thriving in anoxic sediments.</title>
        <authorList>
            <person name="Spring S."/>
            <person name="Bunk B."/>
            <person name="Sproer C."/>
        </authorList>
    </citation>
    <scope>NUCLEOTIDE SEQUENCE [LARGE SCALE GENOMIC DNA]</scope>
    <source>
        <strain evidence="7">SM-Chi-D1</strain>
    </source>
</reference>
<keyword evidence="7" id="KW-1185">Reference proteome</keyword>
<dbReference type="OrthoDB" id="9780321at2"/>
<keyword evidence="1" id="KW-0805">Transcription regulation</keyword>
<dbReference type="GO" id="GO:0016987">
    <property type="term" value="F:sigma factor activity"/>
    <property type="evidence" value="ECO:0007669"/>
    <property type="project" value="UniProtKB-KW"/>
</dbReference>
<dbReference type="NCBIfam" id="TIGR02937">
    <property type="entry name" value="sigma70-ECF"/>
    <property type="match status" value="1"/>
</dbReference>
<dbReference type="AlphaFoldDB" id="A0A1Q2MDS2"/>
<dbReference type="InterPro" id="IPR050239">
    <property type="entry name" value="Sigma-70_RNA_pol_init_factors"/>
</dbReference>
<dbReference type="STRING" id="1851148.SMSP2_01182"/>
<keyword evidence="4" id="KW-0804">Transcription</keyword>
<dbReference type="InterPro" id="IPR036388">
    <property type="entry name" value="WH-like_DNA-bd_sf"/>
</dbReference>
<dbReference type="InterPro" id="IPR014284">
    <property type="entry name" value="RNA_pol_sigma-70_dom"/>
</dbReference>
<dbReference type="Proteomes" id="UP000188181">
    <property type="component" value="Chromosome"/>
</dbReference>
<gene>
    <name evidence="6" type="primary">hrdB</name>
    <name evidence="6" type="ORF">SMSP2_01182</name>
</gene>
<dbReference type="GO" id="GO:0003677">
    <property type="term" value="F:DNA binding"/>
    <property type="evidence" value="ECO:0007669"/>
    <property type="project" value="UniProtKB-KW"/>
</dbReference>
<name>A0A1Q2MDS2_9BACT</name>
<dbReference type="PRINTS" id="PR00046">
    <property type="entry name" value="SIGMA70FCT"/>
</dbReference>
<dbReference type="InterPro" id="IPR013324">
    <property type="entry name" value="RNA_pol_sigma_r3/r4-like"/>
</dbReference>